<comment type="caution">
    <text evidence="1">The sequence shown here is derived from an EMBL/GenBank/DDBJ whole genome shotgun (WGS) entry which is preliminary data.</text>
</comment>
<dbReference type="Proteomes" id="UP000789366">
    <property type="component" value="Unassembled WGS sequence"/>
</dbReference>
<accession>A0ACA9NHC7</accession>
<proteinExistence type="predicted"/>
<protein>
    <submittedName>
        <fullName evidence="1">4422_t:CDS:1</fullName>
    </submittedName>
</protein>
<keyword evidence="2" id="KW-1185">Reference proteome</keyword>
<reference evidence="1" key="1">
    <citation type="submission" date="2021-06" db="EMBL/GenBank/DDBJ databases">
        <authorList>
            <person name="Kallberg Y."/>
            <person name="Tangrot J."/>
            <person name="Rosling A."/>
        </authorList>
    </citation>
    <scope>NUCLEOTIDE SEQUENCE</scope>
    <source>
        <strain evidence="1">28 12/20/2015</strain>
    </source>
</reference>
<evidence type="ECO:0000313" key="1">
    <source>
        <dbReference type="EMBL" id="CAG8646785.1"/>
    </source>
</evidence>
<gene>
    <name evidence="1" type="ORF">SPELUC_LOCUS8766</name>
</gene>
<evidence type="ECO:0000313" key="2">
    <source>
        <dbReference type="Proteomes" id="UP000789366"/>
    </source>
</evidence>
<dbReference type="EMBL" id="CAJVPW010013647">
    <property type="protein sequence ID" value="CAG8646785.1"/>
    <property type="molecule type" value="Genomic_DNA"/>
</dbReference>
<feature type="non-terminal residue" evidence="1">
    <location>
        <position position="1"/>
    </location>
</feature>
<organism evidence="1 2">
    <name type="scientific">Cetraspora pellucida</name>
    <dbReference type="NCBI Taxonomy" id="1433469"/>
    <lineage>
        <taxon>Eukaryota</taxon>
        <taxon>Fungi</taxon>
        <taxon>Fungi incertae sedis</taxon>
        <taxon>Mucoromycota</taxon>
        <taxon>Glomeromycotina</taxon>
        <taxon>Glomeromycetes</taxon>
        <taxon>Diversisporales</taxon>
        <taxon>Gigasporaceae</taxon>
        <taxon>Cetraspora</taxon>
    </lineage>
</organism>
<name>A0ACA9NHC7_9GLOM</name>
<sequence length="177" mass="20142">YEIVHISLSLSLLEKDIVKMGEYSVSDISQELAKHLDFSETSVETVKEVQNSVENVTYKMEGIRQSLEHVKTDMSTRSESVSKELYEAAHHLDTLYDKIDALECFINIVKQTVNDVTNRVEEAEAFITNPINLVLDTLKINTAKSIEPSDLKLPPMRSLNIYRTSDYFPPEAKTSEQ</sequence>